<dbReference type="EMBL" id="JAMZEC010000001">
    <property type="protein sequence ID" value="MCP2345971.1"/>
    <property type="molecule type" value="Genomic_DNA"/>
</dbReference>
<dbReference type="InterPro" id="IPR003675">
    <property type="entry name" value="Rce1/LyrA-like_dom"/>
</dbReference>
<accession>A0ABT1JW43</accession>
<evidence type="ECO:0000313" key="4">
    <source>
        <dbReference type="Proteomes" id="UP001320766"/>
    </source>
</evidence>
<gene>
    <name evidence="3" type="ORF">HD595_002093</name>
</gene>
<organism evidence="3 4">
    <name type="scientific">Nonomuraea roseoviolacea subsp. carminata</name>
    <dbReference type="NCBI Taxonomy" id="160689"/>
    <lineage>
        <taxon>Bacteria</taxon>
        <taxon>Bacillati</taxon>
        <taxon>Actinomycetota</taxon>
        <taxon>Actinomycetes</taxon>
        <taxon>Streptosporangiales</taxon>
        <taxon>Streptosporangiaceae</taxon>
        <taxon>Nonomuraea</taxon>
    </lineage>
</organism>
<evidence type="ECO:0000259" key="2">
    <source>
        <dbReference type="Pfam" id="PF02517"/>
    </source>
</evidence>
<keyword evidence="1" id="KW-0812">Transmembrane</keyword>
<feature type="transmembrane region" description="Helical" evidence="1">
    <location>
        <begin position="108"/>
        <end position="131"/>
    </location>
</feature>
<dbReference type="Proteomes" id="UP001320766">
    <property type="component" value="Unassembled WGS sequence"/>
</dbReference>
<keyword evidence="1" id="KW-1133">Transmembrane helix</keyword>
<name>A0ABT1JW43_9ACTN</name>
<dbReference type="GO" id="GO:0006508">
    <property type="term" value="P:proteolysis"/>
    <property type="evidence" value="ECO:0007669"/>
    <property type="project" value="UniProtKB-KW"/>
</dbReference>
<feature type="transmembrane region" description="Helical" evidence="1">
    <location>
        <begin position="7"/>
        <end position="29"/>
    </location>
</feature>
<feature type="transmembrane region" description="Helical" evidence="1">
    <location>
        <begin position="143"/>
        <end position="162"/>
    </location>
</feature>
<feature type="transmembrane region" description="Helical" evidence="1">
    <location>
        <begin position="221"/>
        <end position="240"/>
    </location>
</feature>
<keyword evidence="4" id="KW-1185">Reference proteome</keyword>
<protein>
    <submittedName>
        <fullName evidence="3">Membrane protease YdiL (CAAX protease family)</fullName>
    </submittedName>
</protein>
<feature type="transmembrane region" description="Helical" evidence="1">
    <location>
        <begin position="174"/>
        <end position="190"/>
    </location>
</feature>
<feature type="transmembrane region" description="Helical" evidence="1">
    <location>
        <begin position="75"/>
        <end position="96"/>
    </location>
</feature>
<dbReference type="Pfam" id="PF02517">
    <property type="entry name" value="Rce1-like"/>
    <property type="match status" value="1"/>
</dbReference>
<feature type="transmembrane region" description="Helical" evidence="1">
    <location>
        <begin position="35"/>
        <end position="55"/>
    </location>
</feature>
<dbReference type="PANTHER" id="PTHR39430:SF1">
    <property type="entry name" value="PROTEASE"/>
    <property type="match status" value="1"/>
</dbReference>
<feature type="domain" description="CAAX prenyl protease 2/Lysostaphin resistance protein A-like" evidence="2">
    <location>
        <begin position="111"/>
        <end position="207"/>
    </location>
</feature>
<evidence type="ECO:0000256" key="1">
    <source>
        <dbReference type="SAM" id="Phobius"/>
    </source>
</evidence>
<dbReference type="GO" id="GO:0008233">
    <property type="term" value="F:peptidase activity"/>
    <property type="evidence" value="ECO:0007669"/>
    <property type="project" value="UniProtKB-KW"/>
</dbReference>
<proteinExistence type="predicted"/>
<keyword evidence="3" id="KW-0378">Hydrolase</keyword>
<keyword evidence="1" id="KW-0472">Membrane</keyword>
<sequence length="258" mass="27463">MKPIWSVLIVMVTTFVQALLGSLPASLLLDRDSPLRQPLGAAGIALAALLLVHLVRRFADRRPWAALGWHRPSHVLIGVVAGLVPVLVAGGLSLAVGAMRWVPVDASFLLWLPLVAVVVLLGQAFPEELLWRGHLVDTLSVRLSPRTVVVISSVAFGAIHIVSRSPADTVLERAFFAISAVALGFACTAARLRGGGLWMAVGVHWGFHIGLRLLPLQEVRYGVQLVLLTVTLALAGAVLLKGQGLLSPAPRTTEQARA</sequence>
<dbReference type="PANTHER" id="PTHR39430">
    <property type="entry name" value="MEMBRANE-ASSOCIATED PROTEASE-RELATED"/>
    <property type="match status" value="1"/>
</dbReference>
<dbReference type="RefSeq" id="WP_253767975.1">
    <property type="nucleotide sequence ID" value="NZ_BAAAVE010000032.1"/>
</dbReference>
<comment type="caution">
    <text evidence="3">The sequence shown here is derived from an EMBL/GenBank/DDBJ whole genome shotgun (WGS) entry which is preliminary data.</text>
</comment>
<reference evidence="3 4" key="1">
    <citation type="submission" date="2022-06" db="EMBL/GenBank/DDBJ databases">
        <title>Sequencing the genomes of 1000 actinobacteria strains.</title>
        <authorList>
            <person name="Klenk H.-P."/>
        </authorList>
    </citation>
    <scope>NUCLEOTIDE SEQUENCE [LARGE SCALE GENOMIC DNA]</scope>
    <source>
        <strain evidence="3 4">DSM 44170</strain>
    </source>
</reference>
<evidence type="ECO:0000313" key="3">
    <source>
        <dbReference type="EMBL" id="MCP2345971.1"/>
    </source>
</evidence>
<keyword evidence="3" id="KW-0645">Protease</keyword>
<feature type="transmembrane region" description="Helical" evidence="1">
    <location>
        <begin position="197"/>
        <end position="215"/>
    </location>
</feature>